<dbReference type="EMBL" id="BTSX01000005">
    <property type="protein sequence ID" value="GMT02030.1"/>
    <property type="molecule type" value="Genomic_DNA"/>
</dbReference>
<protein>
    <recommendedName>
        <fullName evidence="3">Integrase zinc-binding domain-containing protein</fullName>
    </recommendedName>
</protein>
<dbReference type="AlphaFoldDB" id="A0AAV5U5B7"/>
<evidence type="ECO:0008006" key="3">
    <source>
        <dbReference type="Google" id="ProtNLM"/>
    </source>
</evidence>
<feature type="non-terminal residue" evidence="1">
    <location>
        <position position="1"/>
    </location>
</feature>
<accession>A0AAV5U5B7</accession>
<name>A0AAV5U5B7_9BILA</name>
<proteinExistence type="predicted"/>
<dbReference type="Proteomes" id="UP001432027">
    <property type="component" value="Unassembled WGS sequence"/>
</dbReference>
<gene>
    <name evidence="1" type="ORF">PENTCL1PPCAC_24204</name>
</gene>
<reference evidence="1" key="1">
    <citation type="submission" date="2023-10" db="EMBL/GenBank/DDBJ databases">
        <title>Genome assembly of Pristionchus species.</title>
        <authorList>
            <person name="Yoshida K."/>
            <person name="Sommer R.J."/>
        </authorList>
    </citation>
    <scope>NUCLEOTIDE SEQUENCE</scope>
    <source>
        <strain evidence="1">RS0144</strain>
    </source>
</reference>
<comment type="caution">
    <text evidence="1">The sequence shown here is derived from an EMBL/GenBank/DDBJ whole genome shotgun (WGS) entry which is preliminary data.</text>
</comment>
<organism evidence="1 2">
    <name type="scientific">Pristionchus entomophagus</name>
    <dbReference type="NCBI Taxonomy" id="358040"/>
    <lineage>
        <taxon>Eukaryota</taxon>
        <taxon>Metazoa</taxon>
        <taxon>Ecdysozoa</taxon>
        <taxon>Nematoda</taxon>
        <taxon>Chromadorea</taxon>
        <taxon>Rhabditida</taxon>
        <taxon>Rhabditina</taxon>
        <taxon>Diplogasteromorpha</taxon>
        <taxon>Diplogasteroidea</taxon>
        <taxon>Neodiplogasteridae</taxon>
        <taxon>Pristionchus</taxon>
    </lineage>
</organism>
<evidence type="ECO:0000313" key="1">
    <source>
        <dbReference type="EMBL" id="GMT02030.1"/>
    </source>
</evidence>
<sequence length="76" mass="8627">VVGLHDVGHPTNILQLCRPDASDTLSYKRARTEMLSALEQYEGLTMHQKLGQCFKIWRGEAQLSDLIHECNACEKK</sequence>
<feature type="non-terminal residue" evidence="1">
    <location>
        <position position="76"/>
    </location>
</feature>
<evidence type="ECO:0000313" key="2">
    <source>
        <dbReference type="Proteomes" id="UP001432027"/>
    </source>
</evidence>
<keyword evidence="2" id="KW-1185">Reference proteome</keyword>